<sequence>MGGTSVDRKKRNQSMKKREVITRIDSEMEDADYRLLSFRWYQGVNLEETVNEGIGVKKDGVIVCMGKLNILWCDPKKKAVLKGLMRRSAREDWVLMNANEIERNQVLDMSASGERWEGDVLDDQPCGWGVLYDKGNNREYEGFRVGDVNVCYGTRYYSDLGVIEYEGEWCEGKRWGRGIQFDRKGGLQYEGEWMNDAHVERKMEIKANNAVLHSSLEELIVSDKCCNNWLLAAFDLSPFFNLREVKVGDKCFRHVGEVRMAGLKRLERVTIGESCFMNRDQVGLDPNRRFLVKDCPLMIELRMGRYSFRDYSLCEIEDLPSLEVIEMGDLHEESDSFRLTPKLELKDIGALRNHPSMPHTNSNANVHKKAELMKLSSTITQLIVDCDCCNDKGLKKLAFSKWPLLSVIEIGSHCF</sequence>
<name>A0A196S6A7_BLAHN</name>
<protein>
    <submittedName>
        <fullName evidence="1">Uncharacterized protein</fullName>
    </submittedName>
</protein>
<organism evidence="1 2">
    <name type="scientific">Blastocystis sp. subtype 1 (strain ATCC 50177 / NandII)</name>
    <dbReference type="NCBI Taxonomy" id="478820"/>
    <lineage>
        <taxon>Eukaryota</taxon>
        <taxon>Sar</taxon>
        <taxon>Stramenopiles</taxon>
        <taxon>Bigyra</taxon>
        <taxon>Opalozoa</taxon>
        <taxon>Opalinata</taxon>
        <taxon>Blastocystidae</taxon>
        <taxon>Blastocystis</taxon>
    </lineage>
</organism>
<dbReference type="PANTHER" id="PTHR46511">
    <property type="entry name" value="MORN REPEAT-CONTAINING PROTEIN 3"/>
    <property type="match status" value="1"/>
</dbReference>
<gene>
    <name evidence="1" type="ORF">AV274_6426</name>
</gene>
<dbReference type="AlphaFoldDB" id="A0A196S6A7"/>
<keyword evidence="2" id="KW-1185">Reference proteome</keyword>
<evidence type="ECO:0000313" key="1">
    <source>
        <dbReference type="EMBL" id="OAO11921.1"/>
    </source>
</evidence>
<dbReference type="InterPro" id="IPR052472">
    <property type="entry name" value="MORN3"/>
</dbReference>
<evidence type="ECO:0000313" key="2">
    <source>
        <dbReference type="Proteomes" id="UP000078348"/>
    </source>
</evidence>
<reference evidence="1 2" key="1">
    <citation type="submission" date="2016-05" db="EMBL/GenBank/DDBJ databases">
        <title>Nuclear genome of Blastocystis sp. subtype 1 NandII.</title>
        <authorList>
            <person name="Gentekaki E."/>
            <person name="Curtis B."/>
            <person name="Stairs C."/>
            <person name="Eme L."/>
            <person name="Herman E."/>
            <person name="Klimes V."/>
            <person name="Arias M.C."/>
            <person name="Elias M."/>
            <person name="Hilliou F."/>
            <person name="Klute M."/>
            <person name="Malik S.-B."/>
            <person name="Pightling A."/>
            <person name="Rachubinski R."/>
            <person name="Salas D."/>
            <person name="Schlacht A."/>
            <person name="Suga H."/>
            <person name="Archibald J."/>
            <person name="Ball S.G."/>
            <person name="Clark G."/>
            <person name="Dacks J."/>
            <person name="Van Der Giezen M."/>
            <person name="Tsaousis A."/>
            <person name="Roger A."/>
        </authorList>
    </citation>
    <scope>NUCLEOTIDE SEQUENCE [LARGE SCALE GENOMIC DNA]</scope>
    <source>
        <strain evidence="2">ATCC 50177 / NandII</strain>
    </source>
</reference>
<proteinExistence type="predicted"/>
<dbReference type="PANTHER" id="PTHR46511:SF1">
    <property type="entry name" value="MORN REPEAT-CONTAINING PROTEIN 3"/>
    <property type="match status" value="1"/>
</dbReference>
<dbReference type="SUPFAM" id="SSF82185">
    <property type="entry name" value="Histone H3 K4-specific methyltransferase SET7/9 N-terminal domain"/>
    <property type="match status" value="1"/>
</dbReference>
<dbReference type="Gene3D" id="2.20.110.10">
    <property type="entry name" value="Histone H3 K4-specific methyltransferase SET7/9 N-terminal domain"/>
    <property type="match status" value="1"/>
</dbReference>
<comment type="caution">
    <text evidence="1">The sequence shown here is derived from an EMBL/GenBank/DDBJ whole genome shotgun (WGS) entry which is preliminary data.</text>
</comment>
<dbReference type="Proteomes" id="UP000078348">
    <property type="component" value="Unassembled WGS sequence"/>
</dbReference>
<dbReference type="OrthoDB" id="270720at2759"/>
<dbReference type="EMBL" id="LXWW01000575">
    <property type="protein sequence ID" value="OAO11921.1"/>
    <property type="molecule type" value="Genomic_DNA"/>
</dbReference>
<accession>A0A196S6A7</accession>